<dbReference type="Gene3D" id="3.30.470.20">
    <property type="entry name" value="ATP-grasp fold, B domain"/>
    <property type="match status" value="1"/>
</dbReference>
<dbReference type="Pfam" id="PF13607">
    <property type="entry name" value="Succ_CoA_lig"/>
    <property type="match status" value="1"/>
</dbReference>
<dbReference type="PANTHER" id="PTHR43334:SF1">
    <property type="entry name" value="3-HYDROXYPROPIONATE--COA LIGASE [ADP-FORMING]"/>
    <property type="match status" value="1"/>
</dbReference>
<dbReference type="Proteomes" id="UP000229681">
    <property type="component" value="Unassembled WGS sequence"/>
</dbReference>
<dbReference type="SMART" id="SM00881">
    <property type="entry name" value="CoA_binding"/>
    <property type="match status" value="1"/>
</dbReference>
<evidence type="ECO:0000256" key="2">
    <source>
        <dbReference type="ARBA" id="ARBA00022741"/>
    </source>
</evidence>
<accession>A0A2M8PG43</accession>
<dbReference type="InterPro" id="IPR051538">
    <property type="entry name" value="Acyl-CoA_Synth/Transferase"/>
</dbReference>
<feature type="domain" description="ATP-grasp" evidence="6">
    <location>
        <begin position="495"/>
        <end position="531"/>
    </location>
</feature>
<evidence type="ECO:0000313" key="9">
    <source>
        <dbReference type="Proteomes" id="UP000228947"/>
    </source>
</evidence>
<dbReference type="Proteomes" id="UP000228947">
    <property type="component" value="Unassembled WGS sequence"/>
</dbReference>
<protein>
    <submittedName>
        <fullName evidence="8">Acyl-CoA synthetase</fullName>
    </submittedName>
</protein>
<dbReference type="InterPro" id="IPR013815">
    <property type="entry name" value="ATP_grasp_subdomain_1"/>
</dbReference>
<evidence type="ECO:0000313" key="8">
    <source>
        <dbReference type="EMBL" id="PJF42197.1"/>
    </source>
</evidence>
<dbReference type="SUPFAM" id="SSF51735">
    <property type="entry name" value="NAD(P)-binding Rossmann-fold domains"/>
    <property type="match status" value="1"/>
</dbReference>
<dbReference type="SUPFAM" id="SSF56059">
    <property type="entry name" value="Glutathione synthetase ATP-binding domain-like"/>
    <property type="match status" value="1"/>
</dbReference>
<dbReference type="Pfam" id="PF13380">
    <property type="entry name" value="CoA_binding_2"/>
    <property type="match status" value="1"/>
</dbReference>
<sequence>MLETFFSPKSVAIIGASKDASKLGNVVLRNAIEGGYKGRLYPINPKADEILGYKAYPSVQALPEVPDLAVIVIPYPHVPAAVEDCGKKGVPAVVIISAGFREAGYEGMNRELEVLKIAKRYNVRIIGPNCLGVIDCFTPLNVTFAAGTPPSGPIDFMSQSGALGVAILDWAMASAQIGFSKFVSLGNKADVSEIDLLKAWADDPKSRVILAYSEGLPNGQEFIRVAREVSRKKPIIMVKSGVTQAGSRAVSSHTGSLAGSEQAYRAAFRQAGVLRAETLQELFDYALAFAYQPLLAGDRIAIVTNAGGPGILCTDALERKGLQLARFEPTTTKALQDFLPDAASANNPVDVLGDALSDRYAYALEKVALDPNVDGIIAIVTPQAMTDVHETGRVIGHCSRMIQERGLNKPLIACLMGEFKMKPAIEMLASEYGVPNYPFPERAAHALAAMRDYRALRDAPELRVERFEVDNARVRQIIQKVRAEGRVAIGDAESREIMTAYRLRIPQAKLAANADEAVAIASEIGYPVVLKIASPNILHKTDVGGVKVGLNSASDVRDAFELIVYRAQRYVPNATIWGCLVQEMIPKGTEILVGMNRDPQFGPLVTFGLGGIYVEALKDVTFRIAPFDRLAAQEMLSEIRAHALLDGIRGQPPADKEAIIETLLRISQLVTDFPEIVEMDINPLMVYEQGRGAIALDARLVLSAKT</sequence>
<keyword evidence="2 5" id="KW-0547">Nucleotide-binding</keyword>
<dbReference type="EMBL" id="PGTM01000049">
    <property type="protein sequence ID" value="PJF36504.1"/>
    <property type="molecule type" value="Genomic_DNA"/>
</dbReference>
<name>A0A2M8PXB7_9CHLR</name>
<dbReference type="PANTHER" id="PTHR43334">
    <property type="entry name" value="ACETATE--COA LIGASE [ADP-FORMING]"/>
    <property type="match status" value="1"/>
</dbReference>
<comment type="caution">
    <text evidence="8">The sequence shown here is derived from an EMBL/GenBank/DDBJ whole genome shotgun (WGS) entry which is preliminary data.</text>
</comment>
<dbReference type="InterPro" id="IPR043938">
    <property type="entry name" value="Ligase_CoA_dom"/>
</dbReference>
<evidence type="ECO:0000256" key="3">
    <source>
        <dbReference type="ARBA" id="ARBA00022840"/>
    </source>
</evidence>
<dbReference type="GO" id="GO:0046872">
    <property type="term" value="F:metal ion binding"/>
    <property type="evidence" value="ECO:0007669"/>
    <property type="project" value="InterPro"/>
</dbReference>
<evidence type="ECO:0000256" key="4">
    <source>
        <dbReference type="ARBA" id="ARBA00060888"/>
    </source>
</evidence>
<dbReference type="Pfam" id="PF13549">
    <property type="entry name" value="ATP-grasp_5"/>
    <property type="match status" value="1"/>
</dbReference>
<dbReference type="SUPFAM" id="SSF52210">
    <property type="entry name" value="Succinyl-CoA synthetase domains"/>
    <property type="match status" value="2"/>
</dbReference>
<dbReference type="EMBL" id="PGTL01000028">
    <property type="protein sequence ID" value="PJF42197.1"/>
    <property type="molecule type" value="Genomic_DNA"/>
</dbReference>
<organism evidence="8 9">
    <name type="scientific">Candidatus Thermofonsia Clade 1 bacterium</name>
    <dbReference type="NCBI Taxonomy" id="2364210"/>
    <lineage>
        <taxon>Bacteria</taxon>
        <taxon>Bacillati</taxon>
        <taxon>Chloroflexota</taxon>
        <taxon>Candidatus Thermofontia</taxon>
        <taxon>Candidatus Thermofonsia Clade 1</taxon>
    </lineage>
</organism>
<dbReference type="Pfam" id="PF19045">
    <property type="entry name" value="Ligase_CoA_2"/>
    <property type="match status" value="1"/>
</dbReference>
<dbReference type="InterPro" id="IPR014089">
    <property type="entry name" value="AcCoA-synth-alpha"/>
</dbReference>
<evidence type="ECO:0000256" key="5">
    <source>
        <dbReference type="PROSITE-ProRule" id="PRU00409"/>
    </source>
</evidence>
<evidence type="ECO:0000256" key="1">
    <source>
        <dbReference type="ARBA" id="ARBA00022598"/>
    </source>
</evidence>
<dbReference type="NCBIfam" id="TIGR02717">
    <property type="entry name" value="AcCoA-syn-alpha"/>
    <property type="match status" value="1"/>
</dbReference>
<dbReference type="InterPro" id="IPR011761">
    <property type="entry name" value="ATP-grasp"/>
</dbReference>
<dbReference type="InterPro" id="IPR016102">
    <property type="entry name" value="Succinyl-CoA_synth-like"/>
</dbReference>
<comment type="similarity">
    <text evidence="4">In the N-terminal section; belongs to the acetate CoA ligase alpha subunit family.</text>
</comment>
<evidence type="ECO:0000313" key="7">
    <source>
        <dbReference type="EMBL" id="PJF36504.1"/>
    </source>
</evidence>
<dbReference type="InterPro" id="IPR032875">
    <property type="entry name" value="Succ_CoA_lig_flav_dom"/>
</dbReference>
<reference evidence="9 10" key="1">
    <citation type="submission" date="2017-11" db="EMBL/GenBank/DDBJ databases">
        <title>Evolution of Phototrophy in the Chloroflexi Phylum Driven by Horizontal Gene Transfer.</title>
        <authorList>
            <person name="Ward L.M."/>
            <person name="Hemp J."/>
            <person name="Shih P.M."/>
            <person name="Mcglynn S.E."/>
            <person name="Fischer W."/>
        </authorList>
    </citation>
    <scope>NUCLEOTIDE SEQUENCE [LARGE SCALE GENOMIC DNA]</scope>
    <source>
        <strain evidence="8">CP1_1M</strain>
        <strain evidence="7">JP3_13</strain>
    </source>
</reference>
<dbReference type="GO" id="GO:0005524">
    <property type="term" value="F:ATP binding"/>
    <property type="evidence" value="ECO:0007669"/>
    <property type="project" value="UniProtKB-UniRule"/>
</dbReference>
<dbReference type="InterPro" id="IPR036291">
    <property type="entry name" value="NAD(P)-bd_dom_sf"/>
</dbReference>
<keyword evidence="3 5" id="KW-0067">ATP-binding</keyword>
<dbReference type="Gene3D" id="3.40.50.261">
    <property type="entry name" value="Succinyl-CoA synthetase domains"/>
    <property type="match status" value="2"/>
</dbReference>
<dbReference type="Gene3D" id="3.30.1490.20">
    <property type="entry name" value="ATP-grasp fold, A domain"/>
    <property type="match status" value="1"/>
</dbReference>
<keyword evidence="1" id="KW-0436">Ligase</keyword>
<dbReference type="AlphaFoldDB" id="A0A2M8PXB7"/>
<dbReference type="PROSITE" id="PS50975">
    <property type="entry name" value="ATP_GRASP"/>
    <property type="match status" value="1"/>
</dbReference>
<gene>
    <name evidence="7" type="ORF">CUN49_05130</name>
    <name evidence="8" type="ORF">CUN50_05085</name>
</gene>
<dbReference type="Gene3D" id="3.40.50.720">
    <property type="entry name" value="NAD(P)-binding Rossmann-like Domain"/>
    <property type="match status" value="1"/>
</dbReference>
<dbReference type="InterPro" id="IPR003781">
    <property type="entry name" value="CoA-bd"/>
</dbReference>
<dbReference type="FunFam" id="3.30.1490.20:FF:000020">
    <property type="entry name" value="Protein lysine acetyltransferase"/>
    <property type="match status" value="1"/>
</dbReference>
<accession>A0A2M8PXB7</accession>
<proteinExistence type="inferred from homology"/>
<dbReference type="GO" id="GO:0043758">
    <property type="term" value="F:acetate-CoA ligase (ADP-forming) activity"/>
    <property type="evidence" value="ECO:0007669"/>
    <property type="project" value="InterPro"/>
</dbReference>
<evidence type="ECO:0000259" key="6">
    <source>
        <dbReference type="PROSITE" id="PS50975"/>
    </source>
</evidence>
<evidence type="ECO:0000313" key="10">
    <source>
        <dbReference type="Proteomes" id="UP000229681"/>
    </source>
</evidence>